<sequence length="197" mass="22695">MTSLNTSSSQHFTPYSSNCIYCPTDSYSCEQCPYSHYPLSPTSPSQYPFFYKNISPEYNHPHYNQISPDYPPSPPYDELQQTGLNQKYQYKSQGRNIYNPYFDDSADNRMIEMTNRWMRCSRESEYNAEFNQKGGGLGGGLKGTVNALEAYEFFYETGDNAKAAIERFTMRPRSPWTQQDETALKEGSLTGNEEESR</sequence>
<proteinExistence type="predicted"/>
<dbReference type="EMBL" id="CAJVPJ010000628">
    <property type="protein sequence ID" value="CAG8544238.1"/>
    <property type="molecule type" value="Genomic_DNA"/>
</dbReference>
<evidence type="ECO:0000256" key="1">
    <source>
        <dbReference type="SAM" id="MobiDB-lite"/>
    </source>
</evidence>
<name>A0A9N9AXG5_9GLOM</name>
<organism evidence="2 3">
    <name type="scientific">Paraglomus occultum</name>
    <dbReference type="NCBI Taxonomy" id="144539"/>
    <lineage>
        <taxon>Eukaryota</taxon>
        <taxon>Fungi</taxon>
        <taxon>Fungi incertae sedis</taxon>
        <taxon>Mucoromycota</taxon>
        <taxon>Glomeromycotina</taxon>
        <taxon>Glomeromycetes</taxon>
        <taxon>Paraglomerales</taxon>
        <taxon>Paraglomeraceae</taxon>
        <taxon>Paraglomus</taxon>
    </lineage>
</organism>
<dbReference type="AlphaFoldDB" id="A0A9N9AXG5"/>
<feature type="region of interest" description="Disordered" evidence="1">
    <location>
        <begin position="171"/>
        <end position="197"/>
    </location>
</feature>
<gene>
    <name evidence="2" type="ORF">POCULU_LOCUS4689</name>
</gene>
<protein>
    <submittedName>
        <fullName evidence="2">8373_t:CDS:1</fullName>
    </submittedName>
</protein>
<evidence type="ECO:0000313" key="2">
    <source>
        <dbReference type="EMBL" id="CAG8544238.1"/>
    </source>
</evidence>
<accession>A0A9N9AXG5</accession>
<dbReference type="Proteomes" id="UP000789572">
    <property type="component" value="Unassembled WGS sequence"/>
</dbReference>
<comment type="caution">
    <text evidence="2">The sequence shown here is derived from an EMBL/GenBank/DDBJ whole genome shotgun (WGS) entry which is preliminary data.</text>
</comment>
<reference evidence="2" key="1">
    <citation type="submission" date="2021-06" db="EMBL/GenBank/DDBJ databases">
        <authorList>
            <person name="Kallberg Y."/>
            <person name="Tangrot J."/>
            <person name="Rosling A."/>
        </authorList>
    </citation>
    <scope>NUCLEOTIDE SEQUENCE</scope>
    <source>
        <strain evidence="2">IA702</strain>
    </source>
</reference>
<dbReference type="OrthoDB" id="10505260at2759"/>
<evidence type="ECO:0000313" key="3">
    <source>
        <dbReference type="Proteomes" id="UP000789572"/>
    </source>
</evidence>
<keyword evidence="3" id="KW-1185">Reference proteome</keyword>